<dbReference type="Proteomes" id="UP000181969">
    <property type="component" value="Unassembled WGS sequence"/>
</dbReference>
<evidence type="ECO:0008006" key="4">
    <source>
        <dbReference type="Google" id="ProtNLM"/>
    </source>
</evidence>
<feature type="compositionally biased region" description="Acidic residues" evidence="1">
    <location>
        <begin position="200"/>
        <end position="209"/>
    </location>
</feature>
<evidence type="ECO:0000313" key="2">
    <source>
        <dbReference type="EMBL" id="SFL29136.1"/>
    </source>
</evidence>
<gene>
    <name evidence="2" type="ORF">SAMN05216438_10427</name>
</gene>
<evidence type="ECO:0000313" key="3">
    <source>
        <dbReference type="Proteomes" id="UP000181969"/>
    </source>
</evidence>
<dbReference type="RefSeq" id="WP_074750892.1">
    <property type="nucleotide sequence ID" value="NZ_FOTJ01000004.1"/>
</dbReference>
<proteinExistence type="predicted"/>
<dbReference type="EMBL" id="FOTJ01000004">
    <property type="protein sequence ID" value="SFL29136.1"/>
    <property type="molecule type" value="Genomic_DNA"/>
</dbReference>
<accession>A0A1I4GJ53</accession>
<name>A0A1I4GJ53_9LACT</name>
<protein>
    <recommendedName>
        <fullName evidence="4">Zinc-ribbon domain-containing protein</fullName>
    </recommendedName>
</protein>
<feature type="region of interest" description="Disordered" evidence="1">
    <location>
        <begin position="301"/>
        <end position="325"/>
    </location>
</feature>
<reference evidence="2 3" key="1">
    <citation type="submission" date="2016-10" db="EMBL/GenBank/DDBJ databases">
        <authorList>
            <person name="de Groot N.N."/>
        </authorList>
    </citation>
    <scope>NUCLEOTIDE SEQUENCE [LARGE SCALE GENOMIC DNA]</scope>
    <source>
        <strain evidence="2 3">M79</strain>
    </source>
</reference>
<dbReference type="OrthoDB" id="2236865at2"/>
<dbReference type="AlphaFoldDB" id="A0A1I4GJ53"/>
<organism evidence="2 3">
    <name type="scientific">Lactococcus garvieae</name>
    <dbReference type="NCBI Taxonomy" id="1363"/>
    <lineage>
        <taxon>Bacteria</taxon>
        <taxon>Bacillati</taxon>
        <taxon>Bacillota</taxon>
        <taxon>Bacilli</taxon>
        <taxon>Lactobacillales</taxon>
        <taxon>Streptococcaceae</taxon>
        <taxon>Lactococcus</taxon>
    </lineage>
</organism>
<sequence length="434" mass="49631">MIKIPIIKRKPKFSFTFSQNQNFMERPVKDADELVNLIEDENYRLSREAEHASIVVTKSSLKTGEILFAQRFELPQEGKINWVSECEGFYASKPIPFELAEAIEEGSQIQQDQPQFKEEEIAQTLRKTAISQQNTEKATQQFCADCGEVIAVNAAFCQYCGAAQNKETSEQEPEELNLMDAEQPKLEQADLPEELKVSETEIEETESISEAESSRDWASHVVPEDSVYGEPQETLSASLDLTRDETISGLLLSFKENADRVLKDFSEKEETKINQELSELDRRSEISERVTKQLQLEEAQAKKKTEVQLSQAEQAARDEENSRHQAQLQKIEATFKQQKAEQLEALTKKYHERINQEISLQVEKETEQLAKVLSGKTAELELRKRELNKGLKERFEETLTHFNSSQAEMISQLNARTQLPKTVKLSDYSKKTTA</sequence>
<feature type="region of interest" description="Disordered" evidence="1">
    <location>
        <begin position="198"/>
        <end position="231"/>
    </location>
</feature>
<evidence type="ECO:0000256" key="1">
    <source>
        <dbReference type="SAM" id="MobiDB-lite"/>
    </source>
</evidence>